<dbReference type="Proteomes" id="UP001596414">
    <property type="component" value="Unassembled WGS sequence"/>
</dbReference>
<sequence length="162" mass="16691">MTRIATVVGAAGGVGTTRVTVECGATLARAGHDVAVVDVAFGTQGLRSYIESDITADVTALLTEEASLGDVLYDLPVDTPGRLAVAPVRAPLERLARAQTIGAARHLERQLAASSLSYDVVLVDTPPLNGNHAIAAVNTAEKVGLVTADTSRGRDSLAMMRG</sequence>
<dbReference type="AlphaFoldDB" id="A0ABD5X7E4"/>
<dbReference type="Pfam" id="PF13614">
    <property type="entry name" value="AAA_31"/>
    <property type="match status" value="1"/>
</dbReference>
<dbReference type="InterPro" id="IPR025669">
    <property type="entry name" value="AAA_dom"/>
</dbReference>
<organism evidence="2 3">
    <name type="scientific">Halovenus rubra</name>
    <dbReference type="NCBI Taxonomy" id="869890"/>
    <lineage>
        <taxon>Archaea</taxon>
        <taxon>Methanobacteriati</taxon>
        <taxon>Methanobacteriota</taxon>
        <taxon>Stenosarchaea group</taxon>
        <taxon>Halobacteria</taxon>
        <taxon>Halobacteriales</taxon>
        <taxon>Haloarculaceae</taxon>
        <taxon>Halovenus</taxon>
    </lineage>
</organism>
<dbReference type="PANTHER" id="PTHR13696:SF52">
    <property type="entry name" value="PARA FAMILY PROTEIN CT_582"/>
    <property type="match status" value="1"/>
</dbReference>
<evidence type="ECO:0000313" key="2">
    <source>
        <dbReference type="EMBL" id="MFC7125751.1"/>
    </source>
</evidence>
<proteinExistence type="predicted"/>
<comment type="caution">
    <text evidence="2">The sequence shown here is derived from an EMBL/GenBank/DDBJ whole genome shotgun (WGS) entry which is preliminary data.</text>
</comment>
<dbReference type="InterPro" id="IPR027417">
    <property type="entry name" value="P-loop_NTPase"/>
</dbReference>
<gene>
    <name evidence="2" type="ORF">ACFQJ7_06820</name>
</gene>
<name>A0ABD5X7E4_9EURY</name>
<reference evidence="2 3" key="1">
    <citation type="journal article" date="2014" name="Int. J. Syst. Evol. Microbiol.">
        <title>Complete genome sequence of Corynebacterium casei LMG S-19264T (=DSM 44701T), isolated from a smear-ripened cheese.</title>
        <authorList>
            <consortium name="US DOE Joint Genome Institute (JGI-PGF)"/>
            <person name="Walter F."/>
            <person name="Albersmeier A."/>
            <person name="Kalinowski J."/>
            <person name="Ruckert C."/>
        </authorList>
    </citation>
    <scope>NUCLEOTIDE SEQUENCE [LARGE SCALE GENOMIC DNA]</scope>
    <source>
        <strain evidence="2 3">CGMCC 4.7215</strain>
    </source>
</reference>
<dbReference type="SUPFAM" id="SSF52540">
    <property type="entry name" value="P-loop containing nucleoside triphosphate hydrolases"/>
    <property type="match status" value="1"/>
</dbReference>
<dbReference type="Gene3D" id="3.40.50.300">
    <property type="entry name" value="P-loop containing nucleotide triphosphate hydrolases"/>
    <property type="match status" value="1"/>
</dbReference>
<dbReference type="EMBL" id="JBHSZQ010000008">
    <property type="protein sequence ID" value="MFC7125751.1"/>
    <property type="molecule type" value="Genomic_DNA"/>
</dbReference>
<dbReference type="PANTHER" id="PTHR13696">
    <property type="entry name" value="P-LOOP CONTAINING NUCLEOSIDE TRIPHOSPHATE HYDROLASE"/>
    <property type="match status" value="1"/>
</dbReference>
<dbReference type="RefSeq" id="WP_267636863.1">
    <property type="nucleotide sequence ID" value="NZ_JAODIY010000008.1"/>
</dbReference>
<evidence type="ECO:0000313" key="3">
    <source>
        <dbReference type="Proteomes" id="UP001596414"/>
    </source>
</evidence>
<evidence type="ECO:0000259" key="1">
    <source>
        <dbReference type="Pfam" id="PF13614"/>
    </source>
</evidence>
<protein>
    <submittedName>
        <fullName evidence="2">ParA family protein</fullName>
    </submittedName>
</protein>
<dbReference type="InterPro" id="IPR050678">
    <property type="entry name" value="DNA_Partitioning_ATPase"/>
</dbReference>
<feature type="domain" description="AAA" evidence="1">
    <location>
        <begin position="3"/>
        <end position="143"/>
    </location>
</feature>
<accession>A0ABD5X7E4</accession>